<dbReference type="GO" id="GO:0000981">
    <property type="term" value="F:DNA-binding transcription factor activity, RNA polymerase II-specific"/>
    <property type="evidence" value="ECO:0007669"/>
    <property type="project" value="InterPro"/>
</dbReference>
<feature type="compositionally biased region" description="Low complexity" evidence="9">
    <location>
        <begin position="266"/>
        <end position="298"/>
    </location>
</feature>
<dbReference type="PROSITE" id="PS00027">
    <property type="entry name" value="HOMEOBOX_1"/>
    <property type="match status" value="1"/>
</dbReference>
<accession>A0A0F6N0T6</accession>
<evidence type="ECO:0000256" key="9">
    <source>
        <dbReference type="SAM" id="MobiDB-lite"/>
    </source>
</evidence>
<feature type="DNA-binding region" description="Homeobox" evidence="7">
    <location>
        <begin position="168"/>
        <end position="227"/>
    </location>
</feature>
<dbReference type="GO" id="GO:0000978">
    <property type="term" value="F:RNA polymerase II cis-regulatory region sequence-specific DNA binding"/>
    <property type="evidence" value="ECO:0007669"/>
    <property type="project" value="TreeGrafter"/>
</dbReference>
<comment type="similarity">
    <text evidence="2">Belongs to the NK-2 homeobox family.</text>
</comment>
<dbReference type="InterPro" id="IPR000047">
    <property type="entry name" value="HTH_motif"/>
</dbReference>
<name>A0A0F6N0T6_9BILA</name>
<reference evidence="11" key="1">
    <citation type="submission" date="2013-12" db="EMBL/GenBank/DDBJ databases">
        <title>Multiple evolution of protostomy from a deuterostomic bilaterian ancestor.</title>
        <authorList>
            <person name="Martin-Duran J.M."/>
            <person name="Passamaneck Y.J."/>
            <person name="Martindale M.Q."/>
            <person name="Hejnol A."/>
        </authorList>
    </citation>
    <scope>NUCLEOTIDE SEQUENCE</scope>
</reference>
<dbReference type="GO" id="GO:0005634">
    <property type="term" value="C:nucleus"/>
    <property type="evidence" value="ECO:0007669"/>
    <property type="project" value="UniProtKB-SubCell"/>
</dbReference>
<dbReference type="InterPro" id="IPR009057">
    <property type="entry name" value="Homeodomain-like_sf"/>
</dbReference>
<dbReference type="GO" id="GO:0030154">
    <property type="term" value="P:cell differentiation"/>
    <property type="evidence" value="ECO:0007669"/>
    <property type="project" value="TreeGrafter"/>
</dbReference>
<dbReference type="FunFam" id="1.10.10.60:FF:000101">
    <property type="entry name" value="NK2 homeobox 8"/>
    <property type="match status" value="1"/>
</dbReference>
<keyword evidence="5 7" id="KW-0371">Homeobox</keyword>
<dbReference type="SUPFAM" id="SSF46689">
    <property type="entry name" value="Homeodomain-like"/>
    <property type="match status" value="1"/>
</dbReference>
<evidence type="ECO:0000256" key="2">
    <source>
        <dbReference type="ARBA" id="ARBA00005661"/>
    </source>
</evidence>
<dbReference type="AlphaFoldDB" id="A0A0F6N0T6"/>
<dbReference type="PROSITE" id="PS50071">
    <property type="entry name" value="HOMEOBOX_2"/>
    <property type="match status" value="1"/>
</dbReference>
<evidence type="ECO:0000256" key="5">
    <source>
        <dbReference type="ARBA" id="ARBA00023155"/>
    </source>
</evidence>
<evidence type="ECO:0000256" key="6">
    <source>
        <dbReference type="ARBA" id="ARBA00023242"/>
    </source>
</evidence>
<evidence type="ECO:0000256" key="7">
    <source>
        <dbReference type="PROSITE-ProRule" id="PRU00108"/>
    </source>
</evidence>
<evidence type="ECO:0000313" key="11">
    <source>
        <dbReference type="EMBL" id="AHY88457.1"/>
    </source>
</evidence>
<dbReference type="Pfam" id="PF00046">
    <property type="entry name" value="Homeodomain"/>
    <property type="match status" value="1"/>
</dbReference>
<organism evidence="11">
    <name type="scientific">Novocrania anomala</name>
    <dbReference type="NCBI Taxonomy" id="317945"/>
    <lineage>
        <taxon>Eukaryota</taxon>
        <taxon>Metazoa</taxon>
        <taxon>Spiralia</taxon>
        <taxon>Lophotrochozoa</taxon>
        <taxon>Brachiopoda</taxon>
        <taxon>Craniiformea</taxon>
        <taxon>Craniata</taxon>
        <taxon>Craniida</taxon>
        <taxon>Cranioidea</taxon>
        <taxon>Craniidae</taxon>
        <taxon>Novocrania</taxon>
    </lineage>
</organism>
<evidence type="ECO:0000256" key="1">
    <source>
        <dbReference type="ARBA" id="ARBA00004123"/>
    </source>
</evidence>
<protein>
    <submittedName>
        <fullName evidence="11">NK2.1</fullName>
    </submittedName>
</protein>
<evidence type="ECO:0000256" key="8">
    <source>
        <dbReference type="RuleBase" id="RU000682"/>
    </source>
</evidence>
<evidence type="ECO:0000256" key="3">
    <source>
        <dbReference type="ARBA" id="ARBA00022473"/>
    </source>
</evidence>
<evidence type="ECO:0000256" key="4">
    <source>
        <dbReference type="ARBA" id="ARBA00023125"/>
    </source>
</evidence>
<dbReference type="PANTHER" id="PTHR24340">
    <property type="entry name" value="HOMEOBOX PROTEIN NKX"/>
    <property type="match status" value="1"/>
</dbReference>
<evidence type="ECO:0000259" key="10">
    <source>
        <dbReference type="PROSITE" id="PS50071"/>
    </source>
</evidence>
<dbReference type="PRINTS" id="PR00031">
    <property type="entry name" value="HTHREPRESSR"/>
</dbReference>
<dbReference type="SMART" id="SM00389">
    <property type="entry name" value="HOX"/>
    <property type="match status" value="1"/>
</dbReference>
<dbReference type="InterPro" id="IPR017970">
    <property type="entry name" value="Homeobox_CS"/>
</dbReference>
<dbReference type="InterPro" id="IPR050394">
    <property type="entry name" value="Homeobox_NK-like"/>
</dbReference>
<dbReference type="PRINTS" id="PR00024">
    <property type="entry name" value="HOMEOBOX"/>
</dbReference>
<keyword evidence="4 7" id="KW-0238">DNA-binding</keyword>
<gene>
    <name evidence="11" type="primary">NK2.1</name>
</gene>
<feature type="domain" description="Homeobox" evidence="10">
    <location>
        <begin position="166"/>
        <end position="226"/>
    </location>
</feature>
<feature type="compositionally biased region" description="Polar residues" evidence="9">
    <location>
        <begin position="300"/>
        <end position="318"/>
    </location>
</feature>
<keyword evidence="6 7" id="KW-0539">Nucleus</keyword>
<proteinExistence type="evidence at transcript level"/>
<dbReference type="CDD" id="cd00086">
    <property type="entry name" value="homeodomain"/>
    <property type="match status" value="1"/>
</dbReference>
<comment type="subcellular location">
    <subcellularLocation>
        <location evidence="1 7 8">Nucleus</location>
    </subcellularLocation>
</comment>
<dbReference type="PANTHER" id="PTHR24340:SF41">
    <property type="entry name" value="MUSCLE-SPECIFIC HOMEOBOX PROTEIN TINMAN-RELATED"/>
    <property type="match status" value="1"/>
</dbReference>
<feature type="region of interest" description="Disordered" evidence="9">
    <location>
        <begin position="225"/>
        <end position="325"/>
    </location>
</feature>
<dbReference type="InterPro" id="IPR020479">
    <property type="entry name" value="HD_metazoa"/>
</dbReference>
<sequence>MMSLSPKQHTTRFSVQDILNPFDEILKKARTEDIIPPLAHTAYGSPQHPSNMNGMGGMSVPVTNPYHHSNWTQTLSHPSSFNSSYCSGSELSHYGDAVRGSTASWYNPQCSTDPRLAFSRLVGGGSCSQMSSMSGGMGHVSMSTLNGLDRTNPNLHPCLWRPEYPMTRRKRRILFSQAQVYELERRFKQQKYLSAPEREHLASMIGLTPTQVKIWFQNHRYKHKRAQKDKEKLDQQCQQSPRRVAVPVLVKDGKPCSGNNSSSDGQTQAAAPQQRLQPQTHNTAQNNNQNSNTSPPHSAGINSSALSYPGQNLNTVTAPTYPRMW</sequence>
<dbReference type="EMBL" id="KF946068">
    <property type="protein sequence ID" value="AHY88457.1"/>
    <property type="molecule type" value="mRNA"/>
</dbReference>
<dbReference type="Gene3D" id="1.10.10.60">
    <property type="entry name" value="Homeodomain-like"/>
    <property type="match status" value="1"/>
</dbReference>
<keyword evidence="3" id="KW-0217">Developmental protein</keyword>
<dbReference type="InterPro" id="IPR001356">
    <property type="entry name" value="HD"/>
</dbReference>